<evidence type="ECO:0000256" key="1">
    <source>
        <dbReference type="SAM" id="Phobius"/>
    </source>
</evidence>
<reference evidence="2 3" key="1">
    <citation type="submission" date="2023-12" db="EMBL/GenBank/DDBJ databases">
        <title>Description of an unclassified Opitutus bacterium of Verrucomicrobiota.</title>
        <authorList>
            <person name="Zhang D.-F."/>
        </authorList>
    </citation>
    <scope>NUCLEOTIDE SEQUENCE [LARGE SCALE GENOMIC DNA]</scope>
    <source>
        <strain evidence="2 3">WL0086</strain>
    </source>
</reference>
<keyword evidence="1" id="KW-0812">Transmembrane</keyword>
<dbReference type="EMBL" id="CP139781">
    <property type="protein sequence ID" value="WRQ85812.1"/>
    <property type="molecule type" value="Genomic_DNA"/>
</dbReference>
<evidence type="ECO:0000313" key="2">
    <source>
        <dbReference type="EMBL" id="WRQ85812.1"/>
    </source>
</evidence>
<proteinExistence type="predicted"/>
<evidence type="ECO:0008006" key="4">
    <source>
        <dbReference type="Google" id="ProtNLM"/>
    </source>
</evidence>
<name>A0ABZ1C293_9BACT</name>
<feature type="transmembrane region" description="Helical" evidence="1">
    <location>
        <begin position="114"/>
        <end position="134"/>
    </location>
</feature>
<evidence type="ECO:0000313" key="3">
    <source>
        <dbReference type="Proteomes" id="UP000738431"/>
    </source>
</evidence>
<dbReference type="RefSeq" id="WP_221032631.1">
    <property type="nucleotide sequence ID" value="NZ_CP139781.1"/>
</dbReference>
<organism evidence="2 3">
    <name type="scientific">Actomonas aquatica</name>
    <dbReference type="NCBI Taxonomy" id="2866162"/>
    <lineage>
        <taxon>Bacteria</taxon>
        <taxon>Pseudomonadati</taxon>
        <taxon>Verrucomicrobiota</taxon>
        <taxon>Opitutia</taxon>
        <taxon>Opitutales</taxon>
        <taxon>Opitutaceae</taxon>
        <taxon>Actomonas</taxon>
    </lineage>
</organism>
<gene>
    <name evidence="2" type="ORF">K1X11_013450</name>
</gene>
<dbReference type="Proteomes" id="UP000738431">
    <property type="component" value="Chromosome"/>
</dbReference>
<keyword evidence="3" id="KW-1185">Reference proteome</keyword>
<accession>A0ABZ1C293</accession>
<protein>
    <recommendedName>
        <fullName evidence="4">Zinc-finger domain-containing protein</fullName>
    </recommendedName>
</protein>
<keyword evidence="1" id="KW-0472">Membrane</keyword>
<keyword evidence="1" id="KW-1133">Transmembrane helix</keyword>
<sequence length="226" mass="24367">MNHHAPSSDRSSSTPAPLSCRLVRAWSAWREDDAPVPASGWAARHVERCPDCAQHFTALRELETGLRREAREQAAAMAEVEVPLGMEDRIFAAVRPIVREQARVRRAPAWQRRLPAILGAAAAVALATVLWTGIGSSDTPDQNVAAADVEFSPEDMQQLTASVASFKDRVFSAPTTVPAEAPKDGLSAELQALRSDTSAALRFLERSFLPSDVSLSGRNAATEAKS</sequence>